<evidence type="ECO:0000256" key="1">
    <source>
        <dbReference type="SAM" id="MobiDB-lite"/>
    </source>
</evidence>
<dbReference type="EMBL" id="AZGA01000002">
    <property type="protein sequence ID" value="KRM36735.1"/>
    <property type="molecule type" value="Genomic_DNA"/>
</dbReference>
<comment type="caution">
    <text evidence="4">The sequence shown here is derived from an EMBL/GenBank/DDBJ whole genome shotgun (WGS) entry which is preliminary data.</text>
</comment>
<dbReference type="Proteomes" id="UP000051236">
    <property type="component" value="Unassembled WGS sequence"/>
</dbReference>
<feature type="compositionally biased region" description="Polar residues" evidence="1">
    <location>
        <begin position="114"/>
        <end position="132"/>
    </location>
</feature>
<accession>A0A0R1Y3J4</accession>
<feature type="region of interest" description="Disordered" evidence="1">
    <location>
        <begin position="114"/>
        <end position="133"/>
    </location>
</feature>
<evidence type="ECO:0000259" key="3">
    <source>
        <dbReference type="Pfam" id="PF12773"/>
    </source>
</evidence>
<feature type="domain" description="DZANK-type" evidence="3">
    <location>
        <begin position="2"/>
        <end position="52"/>
    </location>
</feature>
<evidence type="ECO:0000256" key="2">
    <source>
        <dbReference type="SAM" id="Phobius"/>
    </source>
</evidence>
<organism evidence="4 5">
    <name type="scientific">Agrilactobacillus composti DSM 18527 = JCM 14202</name>
    <dbReference type="NCBI Taxonomy" id="1423734"/>
    <lineage>
        <taxon>Bacteria</taxon>
        <taxon>Bacillati</taxon>
        <taxon>Bacillota</taxon>
        <taxon>Bacilli</taxon>
        <taxon>Lactobacillales</taxon>
        <taxon>Lactobacillaceae</taxon>
        <taxon>Agrilactobacillus</taxon>
    </lineage>
</organism>
<dbReference type="InterPro" id="IPR025874">
    <property type="entry name" value="DZR"/>
</dbReference>
<reference evidence="4 5" key="1">
    <citation type="journal article" date="2015" name="Genome Announc.">
        <title>Expanding the biotechnology potential of lactobacilli through comparative genomics of 213 strains and associated genera.</title>
        <authorList>
            <person name="Sun Z."/>
            <person name="Harris H.M."/>
            <person name="McCann A."/>
            <person name="Guo C."/>
            <person name="Argimon S."/>
            <person name="Zhang W."/>
            <person name="Yang X."/>
            <person name="Jeffery I.B."/>
            <person name="Cooney J.C."/>
            <person name="Kagawa T.F."/>
            <person name="Liu W."/>
            <person name="Song Y."/>
            <person name="Salvetti E."/>
            <person name="Wrobel A."/>
            <person name="Rasinkangas P."/>
            <person name="Parkhill J."/>
            <person name="Rea M.C."/>
            <person name="O'Sullivan O."/>
            <person name="Ritari J."/>
            <person name="Douillard F.P."/>
            <person name="Paul Ross R."/>
            <person name="Yang R."/>
            <person name="Briner A.E."/>
            <person name="Felis G.E."/>
            <person name="de Vos W.M."/>
            <person name="Barrangou R."/>
            <person name="Klaenhammer T.R."/>
            <person name="Caufield P.W."/>
            <person name="Cui Y."/>
            <person name="Zhang H."/>
            <person name="O'Toole P.W."/>
        </authorList>
    </citation>
    <scope>NUCLEOTIDE SEQUENCE [LARGE SCALE GENOMIC DNA]</scope>
    <source>
        <strain evidence="4 5">DSM 18527</strain>
    </source>
</reference>
<dbReference type="PATRIC" id="fig|1423734.3.peg.2646"/>
<protein>
    <recommendedName>
        <fullName evidence="3">DZANK-type domain-containing protein</fullName>
    </recommendedName>
</protein>
<evidence type="ECO:0000313" key="4">
    <source>
        <dbReference type="EMBL" id="KRM36735.1"/>
    </source>
</evidence>
<evidence type="ECO:0000313" key="5">
    <source>
        <dbReference type="Proteomes" id="UP000051236"/>
    </source>
</evidence>
<keyword evidence="2" id="KW-0472">Membrane</keyword>
<dbReference type="STRING" id="1423734.FC83_GL002610"/>
<feature type="transmembrane region" description="Helical" evidence="2">
    <location>
        <begin position="87"/>
        <end position="109"/>
    </location>
</feature>
<dbReference type="eggNOG" id="ENOG50333JK">
    <property type="taxonomic scope" value="Bacteria"/>
</dbReference>
<gene>
    <name evidence="4" type="ORF">FC83_GL002610</name>
</gene>
<dbReference type="OrthoDB" id="2325659at2"/>
<dbReference type="Pfam" id="PF12773">
    <property type="entry name" value="DZR"/>
    <property type="match status" value="1"/>
</dbReference>
<keyword evidence="5" id="KW-1185">Reference proteome</keyword>
<proteinExistence type="predicted"/>
<sequence length="251" mass="27347">MQAKFCSRCGHAFRHNATTPPAQGITAAQLEVVCPHCGTPRTAKAKFCHKCGYQFQKPLSKAKQQRLDRAKANTAQLNIMSTRGMKLMLLNVGVIIGIVLLVIGVAHHYQKSASTSVANPQSTTETSSYSRFSRNDSKNADAVIADIDADRSLAAALGDTDSKDTYNYHVTYGDEGLMIRFGANSDLMSEIIDSDYGAHWDKLVRILKQDSAAIREVGGHSVIKVENPRNSDKILLEVNDGSVSYNVATDN</sequence>
<name>A0A0R1Y3J4_9LACO</name>
<keyword evidence="2" id="KW-0812">Transmembrane</keyword>
<dbReference type="AlphaFoldDB" id="A0A0R1Y3J4"/>
<keyword evidence="2" id="KW-1133">Transmembrane helix</keyword>